<evidence type="ECO:0000256" key="1">
    <source>
        <dbReference type="ARBA" id="ARBA00004123"/>
    </source>
</evidence>
<dbReference type="GO" id="GO:0000398">
    <property type="term" value="P:mRNA splicing, via spliceosome"/>
    <property type="evidence" value="ECO:0007669"/>
    <property type="project" value="InterPro"/>
</dbReference>
<name>A0A2J7PP82_9NEOP</name>
<dbReference type="PANTHER" id="PTHR15818">
    <property type="entry name" value="G PATCH AND KOW-CONTAINING"/>
    <property type="match status" value="1"/>
</dbReference>
<dbReference type="CDD" id="cd13152">
    <property type="entry name" value="KOW_GPKOW_A"/>
    <property type="match status" value="1"/>
</dbReference>
<dbReference type="InterPro" id="IPR014722">
    <property type="entry name" value="Rib_uL2_dom2"/>
</dbReference>
<dbReference type="GO" id="GO:0003676">
    <property type="term" value="F:nucleic acid binding"/>
    <property type="evidence" value="ECO:0007669"/>
    <property type="project" value="InterPro"/>
</dbReference>
<gene>
    <name evidence="6" type="ORF">B7P43_G02629</name>
</gene>
<evidence type="ECO:0000259" key="5">
    <source>
        <dbReference type="PROSITE" id="PS50174"/>
    </source>
</evidence>
<dbReference type="InterPro" id="IPR000467">
    <property type="entry name" value="G_patch_dom"/>
</dbReference>
<dbReference type="Proteomes" id="UP000235965">
    <property type="component" value="Unassembled WGS sequence"/>
</dbReference>
<evidence type="ECO:0000256" key="2">
    <source>
        <dbReference type="ARBA" id="ARBA00010966"/>
    </source>
</evidence>
<dbReference type="PROSITE" id="PS50174">
    <property type="entry name" value="G_PATCH"/>
    <property type="match status" value="1"/>
</dbReference>
<dbReference type="Pfam" id="PF00467">
    <property type="entry name" value="KOW"/>
    <property type="match status" value="1"/>
</dbReference>
<dbReference type="InterPro" id="IPR041993">
    <property type="entry name" value="GPKOW_KOW1"/>
</dbReference>
<dbReference type="GO" id="GO:0005681">
    <property type="term" value="C:spliceosomal complex"/>
    <property type="evidence" value="ECO:0007669"/>
    <property type="project" value="TreeGrafter"/>
</dbReference>
<dbReference type="Pfam" id="PF12656">
    <property type="entry name" value="G-patch_2"/>
    <property type="match status" value="1"/>
</dbReference>
<organism evidence="6 7">
    <name type="scientific">Cryptotermes secundus</name>
    <dbReference type="NCBI Taxonomy" id="105785"/>
    <lineage>
        <taxon>Eukaryota</taxon>
        <taxon>Metazoa</taxon>
        <taxon>Ecdysozoa</taxon>
        <taxon>Arthropoda</taxon>
        <taxon>Hexapoda</taxon>
        <taxon>Insecta</taxon>
        <taxon>Pterygota</taxon>
        <taxon>Neoptera</taxon>
        <taxon>Polyneoptera</taxon>
        <taxon>Dictyoptera</taxon>
        <taxon>Blattodea</taxon>
        <taxon>Blattoidea</taxon>
        <taxon>Termitoidae</taxon>
        <taxon>Kalotermitidae</taxon>
        <taxon>Cryptotermitinae</taxon>
        <taxon>Cryptotermes</taxon>
    </lineage>
</organism>
<keyword evidence="3" id="KW-0539">Nucleus</keyword>
<comment type="similarity">
    <text evidence="2">Belongs to the MOS2 family.</text>
</comment>
<dbReference type="EMBL" id="NEVH01023279">
    <property type="protein sequence ID" value="PNF18138.1"/>
    <property type="molecule type" value="Genomic_DNA"/>
</dbReference>
<dbReference type="SMART" id="SM00443">
    <property type="entry name" value="G_patch"/>
    <property type="match status" value="1"/>
</dbReference>
<evidence type="ECO:0000313" key="7">
    <source>
        <dbReference type="Proteomes" id="UP000235965"/>
    </source>
</evidence>
<dbReference type="PANTHER" id="PTHR15818:SF2">
    <property type="entry name" value="G-PATCH DOMAIN AND KOW MOTIFS-CONTAINING PROTEIN"/>
    <property type="match status" value="1"/>
</dbReference>
<dbReference type="SMART" id="SM00739">
    <property type="entry name" value="KOW"/>
    <property type="match status" value="1"/>
</dbReference>
<feature type="domain" description="G-patch" evidence="5">
    <location>
        <begin position="132"/>
        <end position="165"/>
    </location>
</feature>
<feature type="region of interest" description="Disordered" evidence="4">
    <location>
        <begin position="95"/>
        <end position="124"/>
    </location>
</feature>
<comment type="caution">
    <text evidence="6">The sequence shown here is derived from an EMBL/GenBank/DDBJ whole genome shotgun (WGS) entry which is preliminary data.</text>
</comment>
<keyword evidence="7" id="KW-1185">Reference proteome</keyword>
<dbReference type="STRING" id="105785.A0A2J7PP82"/>
<dbReference type="SUPFAM" id="SSF50104">
    <property type="entry name" value="Translation proteins SH3-like domain"/>
    <property type="match status" value="1"/>
</dbReference>
<proteinExistence type="inferred from homology"/>
<dbReference type="OrthoDB" id="5577072at2759"/>
<comment type="subcellular location">
    <subcellularLocation>
        <location evidence="1">Nucleus</location>
    </subcellularLocation>
</comment>
<reference evidence="6 7" key="1">
    <citation type="submission" date="2017-12" db="EMBL/GenBank/DDBJ databases">
        <title>Hemimetabolous genomes reveal molecular basis of termite eusociality.</title>
        <authorList>
            <person name="Harrison M.C."/>
            <person name="Jongepier E."/>
            <person name="Robertson H.M."/>
            <person name="Arning N."/>
            <person name="Bitard-Feildel T."/>
            <person name="Chao H."/>
            <person name="Childers C.P."/>
            <person name="Dinh H."/>
            <person name="Doddapaneni H."/>
            <person name="Dugan S."/>
            <person name="Gowin J."/>
            <person name="Greiner C."/>
            <person name="Han Y."/>
            <person name="Hu H."/>
            <person name="Hughes D.S.T."/>
            <person name="Huylmans A.-K."/>
            <person name="Kemena C."/>
            <person name="Kremer L.P.M."/>
            <person name="Lee S.L."/>
            <person name="Lopez-Ezquerra A."/>
            <person name="Mallet L."/>
            <person name="Monroy-Kuhn J.M."/>
            <person name="Moser A."/>
            <person name="Murali S.C."/>
            <person name="Muzny D.M."/>
            <person name="Otani S."/>
            <person name="Piulachs M.-D."/>
            <person name="Poelchau M."/>
            <person name="Qu J."/>
            <person name="Schaub F."/>
            <person name="Wada-Katsumata A."/>
            <person name="Worley K.C."/>
            <person name="Xie Q."/>
            <person name="Ylla G."/>
            <person name="Poulsen M."/>
            <person name="Gibbs R.A."/>
            <person name="Schal C."/>
            <person name="Richards S."/>
            <person name="Belles X."/>
            <person name="Korb J."/>
            <person name="Bornberg-Bauer E."/>
        </authorList>
    </citation>
    <scope>NUCLEOTIDE SEQUENCE [LARGE SCALE GENOMIC DNA]</scope>
    <source>
        <tissue evidence="6">Whole body</tissue>
    </source>
</reference>
<protein>
    <recommendedName>
        <fullName evidence="5">G-patch domain-containing protein</fullName>
    </recommendedName>
</protein>
<sequence>MKHKAKEDVQYIDCLDSKAIIFKKGEDKEEKITSLVIPLNKSIHNKSQEKLKEDVKKNEIHTAKIQTHTGGGDSMNRNSLDETAVKEILEDVKKSTEDTKNYNASAPQIPNLRHGTGDSEESTLEDYESIPVVDFGMAMLRGMGWNPGKGIGRNERVVTANMTEPRPRGVGLGADKLASLSVLSPIPQEDGEELKVIKGAYVQIISGSHRGQYGQIEGFNEDSGRVIVHLSRHSSPVSVNEAAFKLVTKEEFSKNSRVLNSVHCPVSVVVWALVSIQLGWCLLRCVQLRRVQAENRCQS</sequence>
<dbReference type="AlphaFoldDB" id="A0A2J7PP82"/>
<evidence type="ECO:0000313" key="6">
    <source>
        <dbReference type="EMBL" id="PNF18138.1"/>
    </source>
</evidence>
<accession>A0A2J7PP82</accession>
<dbReference type="InterPro" id="IPR045166">
    <property type="entry name" value="Spp2-like"/>
</dbReference>
<dbReference type="InterPro" id="IPR026822">
    <property type="entry name" value="Spp2/MOS2_G-patch"/>
</dbReference>
<evidence type="ECO:0000256" key="3">
    <source>
        <dbReference type="ARBA" id="ARBA00023242"/>
    </source>
</evidence>
<dbReference type="Gene3D" id="2.30.30.30">
    <property type="match status" value="1"/>
</dbReference>
<dbReference type="InterPro" id="IPR005824">
    <property type="entry name" value="KOW"/>
</dbReference>
<evidence type="ECO:0000256" key="4">
    <source>
        <dbReference type="SAM" id="MobiDB-lite"/>
    </source>
</evidence>
<dbReference type="InterPro" id="IPR008991">
    <property type="entry name" value="Translation_prot_SH3-like_sf"/>
</dbReference>
<dbReference type="InParanoid" id="A0A2J7PP82"/>